<dbReference type="GO" id="GO:0008901">
    <property type="term" value="F:ferredoxin hydrogenase activity"/>
    <property type="evidence" value="ECO:0007669"/>
    <property type="project" value="InterPro"/>
</dbReference>
<accession>A0A2K5AQ10</accession>
<evidence type="ECO:0000256" key="3">
    <source>
        <dbReference type="ARBA" id="ARBA00022596"/>
    </source>
</evidence>
<evidence type="ECO:0000256" key="1">
    <source>
        <dbReference type="ARBA" id="ARBA00001967"/>
    </source>
</evidence>
<evidence type="ECO:0000256" key="5">
    <source>
        <dbReference type="ARBA" id="ARBA00023002"/>
    </source>
</evidence>
<evidence type="ECO:0000256" key="6">
    <source>
        <dbReference type="PIRSR" id="PIRSR601501-1"/>
    </source>
</evidence>
<organism evidence="8 9">
    <name type="scientific">Candidatus Nitrosocaldus cavascurensis</name>
    <dbReference type="NCBI Taxonomy" id="2058097"/>
    <lineage>
        <taxon>Archaea</taxon>
        <taxon>Nitrososphaerota</taxon>
        <taxon>Nitrososphaeria</taxon>
        <taxon>Candidatus Nitrosocaldales</taxon>
        <taxon>Candidatus Nitrosocaldaceae</taxon>
        <taxon>Candidatus Nitrosocaldus</taxon>
    </lineage>
</organism>
<keyword evidence="9" id="KW-1185">Reference proteome</keyword>
<keyword evidence="5" id="KW-0560">Oxidoreductase</keyword>
<comment type="cofactor">
    <cofactor evidence="6">
        <name>Fe cation</name>
        <dbReference type="ChEBI" id="CHEBI:24875"/>
    </cofactor>
</comment>
<reference evidence="9" key="1">
    <citation type="submission" date="2018-01" db="EMBL/GenBank/DDBJ databases">
        <authorList>
            <person name="Kerou L M."/>
        </authorList>
    </citation>
    <scope>NUCLEOTIDE SEQUENCE [LARGE SCALE GENOMIC DNA]</scope>
    <source>
        <strain evidence="9">SCU2</strain>
    </source>
</reference>
<gene>
    <name evidence="8" type="ORF">NCAV_0543</name>
</gene>
<sequence>MSRMMGKDDDNGGYEDRRYVKGLQGREEISEEKDDDNNSSKADDKSSVRRIKVDYLARVEGEGAMYIKIVNGKVSDVKLKIYEPPRFFEAFLRGRKFYEAPDITARICGICPIAYQMSSSYAMEYAAKVKVGGMIRLLRRLIYCAEWIESHALHLFMLHLPDFLGYDSAIAMAKEHGQMVKQGLKVKKVGNRIISLIAGREVHPINVRVGGFYRAVREDELYPLIDELERARDAMVQTMAFLSRLDFPEFEREYEFVSLRHEDEYPIIEGRLVSNKGLSIDIDEFEDHVVEEQVEYSNALHARLKGRGAYMVGPMARYNNNYDRLHPMVKSIARESGLEHPCTNPFKSILVRGVEILYAIVEAISLIKAYRMPDEPFVNVDPRDAVGYGCTEAPRGILYHRYSVDADGIIVDAKIVPPTSQNQKVIEEDLYHFASKYAQLQDDELVWRCEQAIRNYDPCISCATHFLKARIERL</sequence>
<evidence type="ECO:0000313" key="8">
    <source>
        <dbReference type="EMBL" id="SPC33736.1"/>
    </source>
</evidence>
<dbReference type="Proteomes" id="UP000236248">
    <property type="component" value="Chromosome NCAV"/>
</dbReference>
<protein>
    <submittedName>
        <fullName evidence="8">Putative Nickel-dependent hydrogenase alpha subunit</fullName>
    </submittedName>
</protein>
<feature type="binding site" evidence="6">
    <location>
        <position position="459"/>
    </location>
    <ligand>
        <name>Ni(2+)</name>
        <dbReference type="ChEBI" id="CHEBI:49786"/>
    </ligand>
</feature>
<evidence type="ECO:0000313" key="9">
    <source>
        <dbReference type="Proteomes" id="UP000236248"/>
    </source>
</evidence>
<comment type="similarity">
    <text evidence="2">Belongs to the [NiFe]/[NiFeSe] hydrogenase large subunit family.</text>
</comment>
<evidence type="ECO:0000256" key="2">
    <source>
        <dbReference type="ARBA" id="ARBA00009292"/>
    </source>
</evidence>
<dbReference type="InterPro" id="IPR029014">
    <property type="entry name" value="NiFe-Hase_large"/>
</dbReference>
<keyword evidence="3 6" id="KW-0533">Nickel</keyword>
<dbReference type="Pfam" id="PF00374">
    <property type="entry name" value="NiFeSe_Hases"/>
    <property type="match status" value="2"/>
</dbReference>
<keyword evidence="4 6" id="KW-0479">Metal-binding</keyword>
<keyword evidence="6" id="KW-0408">Iron</keyword>
<evidence type="ECO:0000256" key="7">
    <source>
        <dbReference type="SAM" id="MobiDB-lite"/>
    </source>
</evidence>
<keyword evidence="6" id="KW-0460">Magnesium</keyword>
<feature type="binding site" evidence="6">
    <location>
        <position position="465"/>
    </location>
    <ligand>
        <name>Mg(2+)</name>
        <dbReference type="ChEBI" id="CHEBI:18420"/>
    </ligand>
</feature>
<comment type="cofactor">
    <cofactor evidence="1 6">
        <name>Ni(2+)</name>
        <dbReference type="ChEBI" id="CHEBI:49786"/>
    </cofactor>
</comment>
<dbReference type="Gene3D" id="1.10.645.10">
    <property type="entry name" value="Cytochrome-c3 Hydrogenase, chain B"/>
    <property type="match status" value="1"/>
</dbReference>
<feature type="binding site" evidence="6">
    <location>
        <position position="415"/>
    </location>
    <ligand>
        <name>Mg(2+)</name>
        <dbReference type="ChEBI" id="CHEBI:18420"/>
    </ligand>
</feature>
<feature type="region of interest" description="Disordered" evidence="7">
    <location>
        <begin position="1"/>
        <end position="45"/>
    </location>
</feature>
<dbReference type="InterPro" id="IPR001501">
    <property type="entry name" value="Ni-dep_hyd_lsu"/>
</dbReference>
<dbReference type="EMBL" id="LT981265">
    <property type="protein sequence ID" value="SPC33736.1"/>
    <property type="molecule type" value="Genomic_DNA"/>
</dbReference>
<name>A0A2K5AQ10_9ARCH</name>
<feature type="binding site" evidence="6">
    <location>
        <position position="111"/>
    </location>
    <ligand>
        <name>Fe cation</name>
        <dbReference type="ChEBI" id="CHEBI:24875"/>
    </ligand>
</feature>
<dbReference type="AlphaFoldDB" id="A0A2K5AQ10"/>
<dbReference type="InterPro" id="IPR018194">
    <property type="entry name" value="Ni-dep_hyd_lsu_Ni_BS"/>
</dbReference>
<proteinExistence type="inferred from homology"/>
<feature type="compositionally biased region" description="Basic and acidic residues" evidence="7">
    <location>
        <begin position="36"/>
        <end position="45"/>
    </location>
</feature>
<feature type="compositionally biased region" description="Basic and acidic residues" evidence="7">
    <location>
        <begin position="1"/>
        <end position="28"/>
    </location>
</feature>
<feature type="binding site" evidence="6">
    <location>
        <position position="462"/>
    </location>
    <ligand>
        <name>Fe cation</name>
        <dbReference type="ChEBI" id="CHEBI:24875"/>
    </ligand>
</feature>
<dbReference type="SUPFAM" id="SSF56762">
    <property type="entry name" value="HydB/Nqo4-like"/>
    <property type="match status" value="1"/>
</dbReference>
<dbReference type="PANTHER" id="PTHR43600">
    <property type="entry name" value="COENZYME F420 HYDROGENASE, SUBUNIT ALPHA"/>
    <property type="match status" value="1"/>
</dbReference>
<feature type="binding site" evidence="6">
    <location>
        <position position="111"/>
    </location>
    <ligand>
        <name>Ni(2+)</name>
        <dbReference type="ChEBI" id="CHEBI:49786"/>
    </ligand>
</feature>
<dbReference type="PROSITE" id="PS00508">
    <property type="entry name" value="NI_HGENASE_L_2"/>
    <property type="match status" value="1"/>
</dbReference>
<feature type="binding site" evidence="6">
    <location>
        <position position="89"/>
    </location>
    <ligand>
        <name>Mg(2+)</name>
        <dbReference type="ChEBI" id="CHEBI:18420"/>
    </ligand>
</feature>
<dbReference type="PANTHER" id="PTHR43600:SF2">
    <property type="entry name" value="F420-NON-REDUCING HYDROGENASE VHU SUBUNIT A"/>
    <property type="match status" value="1"/>
</dbReference>
<feature type="binding site" evidence="6">
    <location>
        <position position="108"/>
    </location>
    <ligand>
        <name>Ni(2+)</name>
        <dbReference type="ChEBI" id="CHEBI:49786"/>
    </ligand>
</feature>
<dbReference type="KEGG" id="ncv:NCAV_0543"/>
<evidence type="ECO:0000256" key="4">
    <source>
        <dbReference type="ARBA" id="ARBA00022723"/>
    </source>
</evidence>
<dbReference type="GO" id="GO:0016151">
    <property type="term" value="F:nickel cation binding"/>
    <property type="evidence" value="ECO:0007669"/>
    <property type="project" value="InterPro"/>
</dbReference>